<dbReference type="Proteomes" id="UP000054928">
    <property type="component" value="Unassembled WGS sequence"/>
</dbReference>
<name>A0A0P1ADK4_PLAHL</name>
<protein>
    <submittedName>
        <fullName evidence="1">Uncharacterized protein</fullName>
    </submittedName>
</protein>
<keyword evidence="2" id="KW-1185">Reference proteome</keyword>
<reference evidence="2" key="1">
    <citation type="submission" date="2014-09" db="EMBL/GenBank/DDBJ databases">
        <authorList>
            <person name="Sharma Rahul"/>
            <person name="Thines Marco"/>
        </authorList>
    </citation>
    <scope>NUCLEOTIDE SEQUENCE [LARGE SCALE GENOMIC DNA]</scope>
</reference>
<sequence length="90" mass="10220">MSAANTDIEDQDETSMESNFCRQAYNSKENIIQAVLNYLWSAGCSFVVQFSFTSRSKRSSKFIPHSCLIGAYIAKKVYGRQNNDSVRAFF</sequence>
<evidence type="ECO:0000313" key="1">
    <source>
        <dbReference type="EMBL" id="CEG38680.1"/>
    </source>
</evidence>
<evidence type="ECO:0000313" key="2">
    <source>
        <dbReference type="Proteomes" id="UP000054928"/>
    </source>
</evidence>
<proteinExistence type="predicted"/>
<organism evidence="1 2">
    <name type="scientific">Plasmopara halstedii</name>
    <name type="common">Downy mildew of sunflower</name>
    <dbReference type="NCBI Taxonomy" id="4781"/>
    <lineage>
        <taxon>Eukaryota</taxon>
        <taxon>Sar</taxon>
        <taxon>Stramenopiles</taxon>
        <taxon>Oomycota</taxon>
        <taxon>Peronosporomycetes</taxon>
        <taxon>Peronosporales</taxon>
        <taxon>Peronosporaceae</taxon>
        <taxon>Plasmopara</taxon>
    </lineage>
</organism>
<dbReference type="AlphaFoldDB" id="A0A0P1ADK4"/>
<dbReference type="RefSeq" id="XP_024575049.1">
    <property type="nucleotide sequence ID" value="XM_024724143.1"/>
</dbReference>
<accession>A0A0P1ADK4</accession>
<dbReference type="EMBL" id="CCYD01000322">
    <property type="protein sequence ID" value="CEG38680.1"/>
    <property type="molecule type" value="Genomic_DNA"/>
</dbReference>
<dbReference type="GeneID" id="36403795"/>